<feature type="chain" id="PRO_5045882602" evidence="3">
    <location>
        <begin position="33"/>
        <end position="228"/>
    </location>
</feature>
<dbReference type="EMBL" id="JAUZVT010000002">
    <property type="protein sequence ID" value="MDT3330683.1"/>
    <property type="molecule type" value="Genomic_DNA"/>
</dbReference>
<comment type="caution">
    <text evidence="5">The sequence shown here is derived from an EMBL/GenBank/DDBJ whole genome shotgun (WGS) entry which is preliminary data.</text>
</comment>
<evidence type="ECO:0000256" key="2">
    <source>
        <dbReference type="SAM" id="Phobius"/>
    </source>
</evidence>
<keyword evidence="2" id="KW-1133">Transmembrane helix</keyword>
<sequence>MTLRPARRSALTLTGLALGGALVLAAPLAASAHVHVHSDDAAAGATSRLEFSFSHGCDGAATSALVFDIPEGVDNVTPVVDGVWKVSRVLGQNNVPTQLTYTAVTPIEDGFAASASFDALFSSKVGDTDIAFPVTQKCVTGQTDWNQIAKDGEDPETLESPAPVVAVAPASAATASDHDDDGDHDEHAAAAPAAAETSTEPIATWLGGGALILGAAALVVAILNRRRA</sequence>
<dbReference type="Pfam" id="PF07987">
    <property type="entry name" value="DUF1775"/>
    <property type="match status" value="1"/>
</dbReference>
<feature type="domain" description="YncI copper-binding" evidence="4">
    <location>
        <begin position="33"/>
        <end position="167"/>
    </location>
</feature>
<gene>
    <name evidence="5" type="ORF">Q9S78_08360</name>
</gene>
<name>A0ABU3GJ14_9MICO</name>
<dbReference type="PROSITE" id="PS51318">
    <property type="entry name" value="TAT"/>
    <property type="match status" value="1"/>
</dbReference>
<evidence type="ECO:0000256" key="1">
    <source>
        <dbReference type="SAM" id="MobiDB-lite"/>
    </source>
</evidence>
<proteinExistence type="predicted"/>
<keyword evidence="2" id="KW-0812">Transmembrane</keyword>
<dbReference type="InterPro" id="IPR006311">
    <property type="entry name" value="TAT_signal"/>
</dbReference>
<accession>A0ABU3GJ14</accession>
<organism evidence="5 6">
    <name type="scientific">Microbacterium aquilitoris</name>
    <dbReference type="NCBI Taxonomy" id="3067307"/>
    <lineage>
        <taxon>Bacteria</taxon>
        <taxon>Bacillati</taxon>
        <taxon>Actinomycetota</taxon>
        <taxon>Actinomycetes</taxon>
        <taxon>Micrococcales</taxon>
        <taxon>Microbacteriaceae</taxon>
        <taxon>Microbacterium</taxon>
    </lineage>
</organism>
<feature type="region of interest" description="Disordered" evidence="1">
    <location>
        <begin position="170"/>
        <end position="197"/>
    </location>
</feature>
<dbReference type="InterPro" id="IPR012533">
    <property type="entry name" value="YcnI-copper_dom"/>
</dbReference>
<reference evidence="5 6" key="1">
    <citation type="submission" date="2023-08" db="EMBL/GenBank/DDBJ databases">
        <title>Microbacterium aquilitoris sp. nov. and Microbacterium gwkjibeachense sp. nov., isolated from beach.</title>
        <authorList>
            <person name="Lee S.D."/>
            <person name="Yang H."/>
            <person name="Kim I."/>
        </authorList>
    </citation>
    <scope>NUCLEOTIDE SEQUENCE [LARGE SCALE GENOMIC DNA]</scope>
    <source>
        <strain evidence="5 6">KSW-18</strain>
    </source>
</reference>
<feature type="signal peptide" evidence="3">
    <location>
        <begin position="1"/>
        <end position="32"/>
    </location>
</feature>
<protein>
    <submittedName>
        <fullName evidence="5">DUF1775 domain-containing protein</fullName>
    </submittedName>
</protein>
<evidence type="ECO:0000256" key="3">
    <source>
        <dbReference type="SAM" id="SignalP"/>
    </source>
</evidence>
<keyword evidence="6" id="KW-1185">Reference proteome</keyword>
<keyword evidence="2" id="KW-0472">Membrane</keyword>
<feature type="transmembrane region" description="Helical" evidence="2">
    <location>
        <begin position="202"/>
        <end position="223"/>
    </location>
</feature>
<keyword evidence="3" id="KW-0732">Signal</keyword>
<evidence type="ECO:0000313" key="6">
    <source>
        <dbReference type="Proteomes" id="UP001262835"/>
    </source>
</evidence>
<dbReference type="Proteomes" id="UP001262835">
    <property type="component" value="Unassembled WGS sequence"/>
</dbReference>
<dbReference type="Gene3D" id="2.60.40.2230">
    <property type="entry name" value="Uncharacterised protein YcnI-like PF07987, DUF1775"/>
    <property type="match status" value="1"/>
</dbReference>
<dbReference type="InterPro" id="IPR038507">
    <property type="entry name" value="YcnI-like_sf"/>
</dbReference>
<evidence type="ECO:0000313" key="5">
    <source>
        <dbReference type="EMBL" id="MDT3330683.1"/>
    </source>
</evidence>
<evidence type="ECO:0000259" key="4">
    <source>
        <dbReference type="Pfam" id="PF07987"/>
    </source>
</evidence>
<dbReference type="RefSeq" id="WP_311857469.1">
    <property type="nucleotide sequence ID" value="NZ_JAUZVT010000002.1"/>
</dbReference>